<dbReference type="Gene3D" id="1.10.443.10">
    <property type="entry name" value="Intergrase catalytic core"/>
    <property type="match status" value="1"/>
</dbReference>
<dbReference type="GO" id="GO:0003677">
    <property type="term" value="F:DNA binding"/>
    <property type="evidence" value="ECO:0007669"/>
    <property type="project" value="InterPro"/>
</dbReference>
<sequence length="282" mass="32334">MSFFKTTAITDVSKRNYDSHLTKWLSFTTHTLHQLIMDPPAALAILHAAPIKQTNVNLHGYYSAIGSYIKHEGSSEEKPFFEKWKAIAQENSKPLMEHYKKNEPTEIQKGIELDLADVVKKRDALPLGMDRLLLGFYTYIPAMRADYFATRIVKEGEKEPEEGNYIQGSVLIIQDYKTKRHYGAIRTPIPEPLLKELEASLKDCPRDYLFVKRDGKEAMSRAEFSAWANRILTRLFEKRTTLTALRHATSTSEWKDVDIKAKKEKSASMGHSVGMSMAYVWK</sequence>
<dbReference type="GO" id="GO:0015074">
    <property type="term" value="P:DNA integration"/>
    <property type="evidence" value="ECO:0007669"/>
    <property type="project" value="InterPro"/>
</dbReference>
<name>A0A6C0K3C4_9ZZZZ</name>
<dbReference type="InterPro" id="IPR013762">
    <property type="entry name" value="Integrase-like_cat_sf"/>
</dbReference>
<organism evidence="1">
    <name type="scientific">viral metagenome</name>
    <dbReference type="NCBI Taxonomy" id="1070528"/>
    <lineage>
        <taxon>unclassified sequences</taxon>
        <taxon>metagenomes</taxon>
        <taxon>organismal metagenomes</taxon>
    </lineage>
</organism>
<dbReference type="EMBL" id="MN740779">
    <property type="protein sequence ID" value="QHU11197.1"/>
    <property type="molecule type" value="Genomic_DNA"/>
</dbReference>
<accession>A0A6C0K3C4</accession>
<dbReference type="AlphaFoldDB" id="A0A6C0K3C4"/>
<proteinExistence type="predicted"/>
<dbReference type="GO" id="GO:0006310">
    <property type="term" value="P:DNA recombination"/>
    <property type="evidence" value="ECO:0007669"/>
    <property type="project" value="InterPro"/>
</dbReference>
<reference evidence="1" key="1">
    <citation type="journal article" date="2020" name="Nature">
        <title>Giant virus diversity and host interactions through global metagenomics.</title>
        <authorList>
            <person name="Schulz F."/>
            <person name="Roux S."/>
            <person name="Paez-Espino D."/>
            <person name="Jungbluth S."/>
            <person name="Walsh D.A."/>
            <person name="Denef V.J."/>
            <person name="McMahon K.D."/>
            <person name="Konstantinidis K.T."/>
            <person name="Eloe-Fadrosh E.A."/>
            <person name="Kyrpides N.C."/>
            <person name="Woyke T."/>
        </authorList>
    </citation>
    <scope>NUCLEOTIDE SEQUENCE</scope>
    <source>
        <strain evidence="1">GVMAG-S-1101165-84</strain>
    </source>
</reference>
<evidence type="ECO:0008006" key="2">
    <source>
        <dbReference type="Google" id="ProtNLM"/>
    </source>
</evidence>
<evidence type="ECO:0000313" key="1">
    <source>
        <dbReference type="EMBL" id="QHU11197.1"/>
    </source>
</evidence>
<protein>
    <recommendedName>
        <fullName evidence="2">Tyr recombinase domain-containing protein</fullName>
    </recommendedName>
</protein>